<dbReference type="AlphaFoldDB" id="A0A0W8FXG1"/>
<gene>
    <name evidence="1" type="ORF">ASZ90_004581</name>
</gene>
<comment type="caution">
    <text evidence="1">The sequence shown here is derived from an EMBL/GenBank/DDBJ whole genome shotgun (WGS) entry which is preliminary data.</text>
</comment>
<protein>
    <submittedName>
        <fullName evidence="1">Uncharacterized protein</fullName>
    </submittedName>
</protein>
<dbReference type="EMBL" id="LNQE01000646">
    <property type="protein sequence ID" value="KUG25592.1"/>
    <property type="molecule type" value="Genomic_DNA"/>
</dbReference>
<evidence type="ECO:0000313" key="1">
    <source>
        <dbReference type="EMBL" id="KUG25592.1"/>
    </source>
</evidence>
<name>A0A0W8FXG1_9ZZZZ</name>
<proteinExistence type="predicted"/>
<organism evidence="1">
    <name type="scientific">hydrocarbon metagenome</name>
    <dbReference type="NCBI Taxonomy" id="938273"/>
    <lineage>
        <taxon>unclassified sequences</taxon>
        <taxon>metagenomes</taxon>
        <taxon>ecological metagenomes</taxon>
    </lineage>
</organism>
<sequence>MSNSFTSINQMKCWVSNTNPGAIKRTLGSAIEWPGGRNAFKQIVFFDGMQLLGYVNGEARTLIQNSYFLPQNFGSTIQPGKIFDDGTPDNPNNSKYRIYKIQRGWESLPFGSVRDELERDYNQWPIDDGAPWIDIDGDGFFSRGVDQPDFIGDEVLFFVSNDADSSLKQASSGGVYSKPFNIEFQVLTFAKQGTGILGDVVFRKIKLINKSNHTINDFVISWYSDIDIGGPGDDAAGIDTSAGLMYTYNYTNYDFIYGEAPPAAGYILVYGPKVKASPNDSAYYDGKWIHGYRNLEMVNFNYFRGFAPAPTGITDSAYYYDKIRPPENVEEYINTINGLWHNGRPFVNPYTGEETVWPLSGDPVSKSGWYDHPNAWPGDTVNPGMSDKYSQFAIEGFDFAPFDTAEVVIAAIAAQGDDNILSIDKLRRISKAVKKSYLEGFRTNVIPEKPITHYYTEDESVTLWWESNAESFDEFDIFLEKQGLSDTTYTFEGYIVEQYRDLLGSNPETIFIADRVNGVTVIEDNIIVNGVSVTVPVIFGSDSGLKRFVNIDTDVFTGSPLLSGSEYYFGVSAYAYSRSSNPTYLKSVPNIIKIVPGKSKIDFSSAYNQNDIITSNQTIGVSDAVVTTQIIDPAAATGDRFKIEFVDTTFGIAYNLINKTSNDTLVKTDYLITKDLESKSIYNGFILLMDNYGRDSILAIDPNRKYAVKEILEIRNQEGYLDTPTKLLNNYNSTNKWKFRIGGVQFPRKSHLNYAENIGYNIYEIRFTEEGSEYYATGYSPLFFFRNDDPKGKGRVPFEIWQISRDGTESKRLIVKVFDQTLRDTTWTKDEITNTWERFYGYEPEGEYPEVFPETSGRSFSAQHRVGNIVFEGEQPEVGTIIRITTFRPLSDGDVFEISLEAPNFNDTESGKEKIDEISVFPNPFFAGNNITNQNYVRFIGLPTKATIRIFTISGQQVRRLEKDDQTKYADWDLRNESNQIVAGGMYIALIDMPGIGTKVLKVAIIPSKEFLDIR</sequence>
<dbReference type="Gene3D" id="2.60.40.4070">
    <property type="match status" value="1"/>
</dbReference>
<reference evidence="1" key="1">
    <citation type="journal article" date="2015" name="Proc. Natl. Acad. Sci. U.S.A.">
        <title>Networks of energetic and metabolic interactions define dynamics in microbial communities.</title>
        <authorList>
            <person name="Embree M."/>
            <person name="Liu J.K."/>
            <person name="Al-Bassam M.M."/>
            <person name="Zengler K."/>
        </authorList>
    </citation>
    <scope>NUCLEOTIDE SEQUENCE</scope>
</reference>
<accession>A0A0W8FXG1</accession>